<accession>A0ABS0KB03</accession>
<dbReference type="InterPro" id="IPR047109">
    <property type="entry name" value="CAD-like"/>
</dbReference>
<evidence type="ECO:0000256" key="2">
    <source>
        <dbReference type="ARBA" id="ARBA00022723"/>
    </source>
</evidence>
<proteinExistence type="inferred from homology"/>
<evidence type="ECO:0000256" key="7">
    <source>
        <dbReference type="RuleBase" id="RU361277"/>
    </source>
</evidence>
<dbReference type="GO" id="GO:0016491">
    <property type="term" value="F:oxidoreductase activity"/>
    <property type="evidence" value="ECO:0007669"/>
    <property type="project" value="UniProtKB-KW"/>
</dbReference>
<dbReference type="Gene3D" id="3.90.180.10">
    <property type="entry name" value="Medium-chain alcohol dehydrogenases, catalytic domain"/>
    <property type="match status" value="1"/>
</dbReference>
<comment type="similarity">
    <text evidence="7">Belongs to the zinc-containing alcohol dehydrogenase family.</text>
</comment>
<dbReference type="InterPro" id="IPR002328">
    <property type="entry name" value="ADH_Zn_CS"/>
</dbReference>
<dbReference type="SMART" id="SM00829">
    <property type="entry name" value="PKS_ER"/>
    <property type="match status" value="1"/>
</dbReference>
<dbReference type="InterPro" id="IPR013149">
    <property type="entry name" value="ADH-like_C"/>
</dbReference>
<dbReference type="CDD" id="cd05283">
    <property type="entry name" value="CAD1"/>
    <property type="match status" value="1"/>
</dbReference>
<dbReference type="InterPro" id="IPR011032">
    <property type="entry name" value="GroES-like_sf"/>
</dbReference>
<organism evidence="9 10">
    <name type="scientific">Micromonospora vinacea</name>
    <dbReference type="NCBI Taxonomy" id="709878"/>
    <lineage>
        <taxon>Bacteria</taxon>
        <taxon>Bacillati</taxon>
        <taxon>Actinomycetota</taxon>
        <taxon>Actinomycetes</taxon>
        <taxon>Micromonosporales</taxon>
        <taxon>Micromonosporaceae</taxon>
        <taxon>Micromonospora</taxon>
    </lineage>
</organism>
<comment type="catalytic activity">
    <reaction evidence="6">
        <text>a primary alcohol + NADP(+) = an aldehyde + NADPH + H(+)</text>
        <dbReference type="Rhea" id="RHEA:15937"/>
        <dbReference type="ChEBI" id="CHEBI:15378"/>
        <dbReference type="ChEBI" id="CHEBI:15734"/>
        <dbReference type="ChEBI" id="CHEBI:17478"/>
        <dbReference type="ChEBI" id="CHEBI:57783"/>
        <dbReference type="ChEBI" id="CHEBI:58349"/>
        <dbReference type="EC" id="1.1.1.2"/>
    </reaction>
</comment>
<evidence type="ECO:0000313" key="9">
    <source>
        <dbReference type="EMBL" id="MBG6105816.1"/>
    </source>
</evidence>
<comment type="cofactor">
    <cofactor evidence="1 7">
        <name>Zn(2+)</name>
        <dbReference type="ChEBI" id="CHEBI:29105"/>
    </cofactor>
</comment>
<sequence>MVSITSPEDTIFTVNAIAAPSATEPLVRTTIERRDLGPHDVLIEIRYAGICHSDIHTVRGDWGSVPYPLTVGHEIVGRITEVGADVTRHAVGDRAGVGCMVNSCRECENCRTGNEQYCLKGNTQTYASVDRDGTVTQGGYSTHIVVNENFVLRVPESIPYEAAAPMLCAGITTYSPLAHWNAGPGKKVAVVGLGGLGHMAVKIAAAMGAEVTVLSQTLGKKDDGLRFGAEHYHATKDPATFEALKNSFDLIINTVSAPIDMASYLGLLRLDGTLVSVGAPPQPLPVPVFALFGNRRSFAGSSIGSIAETQEMLDFCAERGIAPEVEVIGAEAVNDAYERVLASDVRYRFVIDIDTLR</sequence>
<dbReference type="Gene3D" id="3.40.50.720">
    <property type="entry name" value="NAD(P)-binding Rossmann-like Domain"/>
    <property type="match status" value="1"/>
</dbReference>
<keyword evidence="4 9" id="KW-0560">Oxidoreductase</keyword>
<feature type="domain" description="Enoyl reductase (ER)" evidence="8">
    <location>
        <begin position="21"/>
        <end position="351"/>
    </location>
</feature>
<dbReference type="SUPFAM" id="SSF51735">
    <property type="entry name" value="NAD(P)-binding Rossmann-fold domains"/>
    <property type="match status" value="1"/>
</dbReference>
<name>A0ABS0KB03_9ACTN</name>
<keyword evidence="2 7" id="KW-0479">Metal-binding</keyword>
<evidence type="ECO:0000256" key="4">
    <source>
        <dbReference type="ARBA" id="ARBA00023002"/>
    </source>
</evidence>
<evidence type="ECO:0000313" key="10">
    <source>
        <dbReference type="Proteomes" id="UP000631791"/>
    </source>
</evidence>
<keyword evidence="3 7" id="KW-0862">Zinc</keyword>
<dbReference type="InterPro" id="IPR020843">
    <property type="entry name" value="ER"/>
</dbReference>
<dbReference type="Pfam" id="PF08240">
    <property type="entry name" value="ADH_N"/>
    <property type="match status" value="1"/>
</dbReference>
<evidence type="ECO:0000256" key="3">
    <source>
        <dbReference type="ARBA" id="ARBA00022833"/>
    </source>
</evidence>
<evidence type="ECO:0000256" key="6">
    <source>
        <dbReference type="ARBA" id="ARBA00048262"/>
    </source>
</evidence>
<dbReference type="SUPFAM" id="SSF50129">
    <property type="entry name" value="GroES-like"/>
    <property type="match status" value="1"/>
</dbReference>
<dbReference type="PROSITE" id="PS00059">
    <property type="entry name" value="ADH_ZINC"/>
    <property type="match status" value="1"/>
</dbReference>
<reference evidence="9 10" key="1">
    <citation type="submission" date="2020-11" db="EMBL/GenBank/DDBJ databases">
        <title>Sequencing the genomes of 1000 actinobacteria strains.</title>
        <authorList>
            <person name="Klenk H.-P."/>
        </authorList>
    </citation>
    <scope>NUCLEOTIDE SEQUENCE [LARGE SCALE GENOMIC DNA]</scope>
    <source>
        <strain evidence="9 10">DSM 101695</strain>
    </source>
</reference>
<comment type="caution">
    <text evidence="9">The sequence shown here is derived from an EMBL/GenBank/DDBJ whole genome shotgun (WGS) entry which is preliminary data.</text>
</comment>
<dbReference type="Pfam" id="PF00107">
    <property type="entry name" value="ADH_zinc_N"/>
    <property type="match status" value="1"/>
</dbReference>
<dbReference type="Proteomes" id="UP000631791">
    <property type="component" value="Unassembled WGS sequence"/>
</dbReference>
<dbReference type="InterPro" id="IPR036291">
    <property type="entry name" value="NAD(P)-bd_dom_sf"/>
</dbReference>
<dbReference type="PANTHER" id="PTHR42683">
    <property type="entry name" value="ALDEHYDE REDUCTASE"/>
    <property type="match status" value="1"/>
</dbReference>
<dbReference type="InterPro" id="IPR013154">
    <property type="entry name" value="ADH-like_N"/>
</dbReference>
<gene>
    <name evidence="9" type="ORF">IW249_006230</name>
</gene>
<dbReference type="EMBL" id="JADOTY010000001">
    <property type="protein sequence ID" value="MBG6105816.1"/>
    <property type="molecule type" value="Genomic_DNA"/>
</dbReference>
<evidence type="ECO:0000256" key="5">
    <source>
        <dbReference type="ARBA" id="ARBA00024074"/>
    </source>
</evidence>
<protein>
    <recommendedName>
        <fullName evidence="5">alcohol dehydrogenase (NADP(+))</fullName>
        <ecNumber evidence="5">1.1.1.2</ecNumber>
    </recommendedName>
</protein>
<evidence type="ECO:0000256" key="1">
    <source>
        <dbReference type="ARBA" id="ARBA00001947"/>
    </source>
</evidence>
<dbReference type="EC" id="1.1.1.2" evidence="5"/>
<evidence type="ECO:0000259" key="8">
    <source>
        <dbReference type="SMART" id="SM00829"/>
    </source>
</evidence>
<keyword evidence="10" id="KW-1185">Reference proteome</keyword>